<dbReference type="PANTHER" id="PTHR15633:SF2">
    <property type="entry name" value="NUCLEOLAR PROTEIN 11"/>
    <property type="match status" value="1"/>
</dbReference>
<organism evidence="2 3">
    <name type="scientific">Antrodiella citrinella</name>
    <dbReference type="NCBI Taxonomy" id="2447956"/>
    <lineage>
        <taxon>Eukaryota</taxon>
        <taxon>Fungi</taxon>
        <taxon>Dikarya</taxon>
        <taxon>Basidiomycota</taxon>
        <taxon>Agaricomycotina</taxon>
        <taxon>Agaricomycetes</taxon>
        <taxon>Polyporales</taxon>
        <taxon>Steccherinaceae</taxon>
        <taxon>Antrodiella</taxon>
    </lineage>
</organism>
<comment type="caution">
    <text evidence="2">The sequence shown here is derived from an EMBL/GenBank/DDBJ whole genome shotgun (WGS) entry which is preliminary data.</text>
</comment>
<sequence length="1001" mass="107776">MFARRPAQGKPSAPQVTKGKVSGSHGGTTSATRSAQPAAAAKPPGRTKTVAAGNVPSGSLKRSAVPATSTRQGGKIATLRSVSSAPSRPNALHSSSESHASAAGKPSSRVPETDSLQEAAHTYSWLYMSSTLDEARKKTEKTVLFALETRSQGLAAEEEAVAEARIRFEAEQLLEFYDILARKEAPALRAITEAFLRHEAECMAASNKALKLSEMTGCDITYLRSCNSALSELDTLLNAADRIESDIMNLPSVFYKDDSKIEPVIHGLLSLASLHPAISYTLGPQGSSRICTTYVVVEWAPNLDADESGRTVWRWKEDPAGNVTAAEAQKRRISAVAPHKVAHLYAPEGLPEQVVVVGTGSQITVLDESLAVKSIFTPEETEDLLASTFIPRQTNLFAPSGSPTQGNIAILVGQKDSAVHVQVVSIDEHGVSQALGQCPIPLESSQGILNVTCSNTGYISILTSQGIWHSYELQATDGEIITLSKTSDCVSLGPFSFSSPSSTVSQPSPTRQEVSITSLSSSHVLLAGFFSSSNNEITFLLWDLRYSVVLATQTHPIPSTLGRSKKNPVELKLIAGASSPSQAVLVLSPRPTRHAVNGISEDRTSSSDPASRSTVLIVPLSVPPTSKISNAIGRASASAKWISTTSTLSDVAPVDGTRAKLLRVMRAAVDQNRTEAANEAFFNWIKQEVAKAPKTPEGAHKNEVQLGHKFVQDVLEALLRQPKGVTENIPYSPKVVRYLLERRAVSSGMVDGGLLPALGLRRDWESIVLALKTVIDIPEADLASFLHDVIVAQSKASSQADDSMQVDSATEASLPSLSDLLSLYVTYPTSAAAMRVAIRKHVKEGNELVAILTVLLGWVESWSNEEGMFLPEEAKKGEHGIMLPVLEEHKKDDIPPIDKVLNFVQILLDSSFLTFLSHPPSHKLMRQIMACLQPEVTLNDEIEQLQGPLQPFVRAQAKAVSDAVNGPPKLDPKVDWRQRKKALHEQAGMSVGLYQVEELVL</sequence>
<dbReference type="GO" id="GO:0030490">
    <property type="term" value="P:maturation of SSU-rRNA"/>
    <property type="evidence" value="ECO:0007669"/>
    <property type="project" value="InterPro"/>
</dbReference>
<dbReference type="InterPro" id="IPR042859">
    <property type="entry name" value="NOL11"/>
</dbReference>
<name>A0A4S4N3L7_9APHY</name>
<reference evidence="2 3" key="1">
    <citation type="submission" date="2019-02" db="EMBL/GenBank/DDBJ databases">
        <title>Genome sequencing of the rare red list fungi Antrodiella citrinella (Flaviporus citrinellus).</title>
        <authorList>
            <person name="Buettner E."/>
            <person name="Kellner H."/>
        </authorList>
    </citation>
    <scope>NUCLEOTIDE SEQUENCE [LARGE SCALE GENOMIC DNA]</scope>
    <source>
        <strain evidence="2 3">DSM 108506</strain>
    </source>
</reference>
<dbReference type="EMBL" id="SGPM01000085">
    <property type="protein sequence ID" value="THH30340.1"/>
    <property type="molecule type" value="Genomic_DNA"/>
</dbReference>
<accession>A0A4S4N3L7</accession>
<gene>
    <name evidence="2" type="ORF">EUX98_g3857</name>
</gene>
<dbReference type="Proteomes" id="UP000308730">
    <property type="component" value="Unassembled WGS sequence"/>
</dbReference>
<protein>
    <submittedName>
        <fullName evidence="2">Uncharacterized protein</fullName>
    </submittedName>
</protein>
<keyword evidence="3" id="KW-1185">Reference proteome</keyword>
<feature type="compositionally biased region" description="Low complexity" evidence="1">
    <location>
        <begin position="28"/>
        <end position="44"/>
    </location>
</feature>
<dbReference type="GO" id="GO:0005730">
    <property type="term" value="C:nucleolus"/>
    <property type="evidence" value="ECO:0007669"/>
    <property type="project" value="TreeGrafter"/>
</dbReference>
<evidence type="ECO:0000313" key="3">
    <source>
        <dbReference type="Proteomes" id="UP000308730"/>
    </source>
</evidence>
<evidence type="ECO:0000313" key="2">
    <source>
        <dbReference type="EMBL" id="THH30340.1"/>
    </source>
</evidence>
<dbReference type="PANTHER" id="PTHR15633">
    <property type="entry name" value="NUCLEOLAR PROTEIN 11"/>
    <property type="match status" value="1"/>
</dbReference>
<feature type="region of interest" description="Disordered" evidence="1">
    <location>
        <begin position="1"/>
        <end position="115"/>
    </location>
</feature>
<feature type="compositionally biased region" description="Low complexity" evidence="1">
    <location>
        <begin position="91"/>
        <end position="103"/>
    </location>
</feature>
<dbReference type="GO" id="GO:0003723">
    <property type="term" value="F:RNA binding"/>
    <property type="evidence" value="ECO:0007669"/>
    <property type="project" value="TreeGrafter"/>
</dbReference>
<evidence type="ECO:0000256" key="1">
    <source>
        <dbReference type="SAM" id="MobiDB-lite"/>
    </source>
</evidence>
<proteinExistence type="predicted"/>
<dbReference type="AlphaFoldDB" id="A0A4S4N3L7"/>
<dbReference type="OrthoDB" id="4349954at2759"/>